<dbReference type="EnsemblBacteria" id="ABF41442">
    <property type="protein sequence ID" value="ABF41442"/>
    <property type="gene ID" value="Acid345_2441"/>
</dbReference>
<name>Q1INV8_KORVE</name>
<dbReference type="RefSeq" id="WP_011523243.1">
    <property type="nucleotide sequence ID" value="NC_008009.1"/>
</dbReference>
<keyword evidence="2" id="KW-1185">Reference proteome</keyword>
<dbReference type="AlphaFoldDB" id="Q1INV8"/>
<dbReference type="HOGENOM" id="CLU_2287804_0_0_0"/>
<dbReference type="Proteomes" id="UP000002432">
    <property type="component" value="Chromosome"/>
</dbReference>
<organism evidence="1 2">
    <name type="scientific">Koribacter versatilis (strain Ellin345)</name>
    <dbReference type="NCBI Taxonomy" id="204669"/>
    <lineage>
        <taxon>Bacteria</taxon>
        <taxon>Pseudomonadati</taxon>
        <taxon>Acidobacteriota</taxon>
        <taxon>Terriglobia</taxon>
        <taxon>Terriglobales</taxon>
        <taxon>Candidatus Korobacteraceae</taxon>
        <taxon>Candidatus Korobacter</taxon>
    </lineage>
</organism>
<evidence type="ECO:0000313" key="2">
    <source>
        <dbReference type="Proteomes" id="UP000002432"/>
    </source>
</evidence>
<reference evidence="1 2" key="1">
    <citation type="journal article" date="2009" name="Appl. Environ. Microbiol.">
        <title>Three genomes from the phylum Acidobacteria provide insight into the lifestyles of these microorganisms in soils.</title>
        <authorList>
            <person name="Ward N.L."/>
            <person name="Challacombe J.F."/>
            <person name="Janssen P.H."/>
            <person name="Henrissat B."/>
            <person name="Coutinho P.M."/>
            <person name="Wu M."/>
            <person name="Xie G."/>
            <person name="Haft D.H."/>
            <person name="Sait M."/>
            <person name="Badger J."/>
            <person name="Barabote R.D."/>
            <person name="Bradley B."/>
            <person name="Brettin T.S."/>
            <person name="Brinkac L.M."/>
            <person name="Bruce D."/>
            <person name="Creasy T."/>
            <person name="Daugherty S.C."/>
            <person name="Davidsen T.M."/>
            <person name="DeBoy R.T."/>
            <person name="Detter J.C."/>
            <person name="Dodson R.J."/>
            <person name="Durkin A.S."/>
            <person name="Ganapathy A."/>
            <person name="Gwinn-Giglio M."/>
            <person name="Han C.S."/>
            <person name="Khouri H."/>
            <person name="Kiss H."/>
            <person name="Kothari S.P."/>
            <person name="Madupu R."/>
            <person name="Nelson K.E."/>
            <person name="Nelson W.C."/>
            <person name="Paulsen I."/>
            <person name="Penn K."/>
            <person name="Ren Q."/>
            <person name="Rosovitz M.J."/>
            <person name="Selengut J.D."/>
            <person name="Shrivastava S."/>
            <person name="Sullivan S.A."/>
            <person name="Tapia R."/>
            <person name="Thompson L.S."/>
            <person name="Watkins K.L."/>
            <person name="Yang Q."/>
            <person name="Yu C."/>
            <person name="Zafar N."/>
            <person name="Zhou L."/>
            <person name="Kuske C.R."/>
        </authorList>
    </citation>
    <scope>NUCLEOTIDE SEQUENCE [LARGE SCALE GENOMIC DNA]</scope>
    <source>
        <strain evidence="1 2">Ellin345</strain>
    </source>
</reference>
<proteinExistence type="predicted"/>
<dbReference type="STRING" id="204669.Acid345_2441"/>
<evidence type="ECO:0000313" key="1">
    <source>
        <dbReference type="EMBL" id="ABF41442.1"/>
    </source>
</evidence>
<protein>
    <submittedName>
        <fullName evidence="1">Uncharacterized protein</fullName>
    </submittedName>
</protein>
<dbReference type="EMBL" id="CP000360">
    <property type="protein sequence ID" value="ABF41442.1"/>
    <property type="molecule type" value="Genomic_DNA"/>
</dbReference>
<dbReference type="KEGG" id="aba:Acid345_2441"/>
<accession>Q1INV8</accession>
<gene>
    <name evidence="1" type="ordered locus">Acid345_2441</name>
</gene>
<sequence>MNPLSSLYHDEKTHMAARELSSFIAAVSQQYGPQQARLSAEDWLEELDHMEGTSPCDNRNWRAVTIAASARLADRLSASAGAHEVPLYLVNRYEAASNTNA</sequence>